<reference evidence="1 2" key="1">
    <citation type="submission" date="2023-03" db="EMBL/GenBank/DDBJ databases">
        <title>Genome sequence of Lichtheimia ornata CBS 291.66.</title>
        <authorList>
            <person name="Mohabir J.T."/>
            <person name="Shea T.P."/>
            <person name="Kurbessoian T."/>
            <person name="Berby B."/>
            <person name="Fontaine J."/>
            <person name="Livny J."/>
            <person name="Gnirke A."/>
            <person name="Stajich J.E."/>
            <person name="Cuomo C.A."/>
        </authorList>
    </citation>
    <scope>NUCLEOTIDE SEQUENCE [LARGE SCALE GENOMIC DNA]</scope>
    <source>
        <strain evidence="1">CBS 291.66</strain>
    </source>
</reference>
<dbReference type="Proteomes" id="UP001234581">
    <property type="component" value="Unassembled WGS sequence"/>
</dbReference>
<organism evidence="1 2">
    <name type="scientific">Lichtheimia ornata</name>
    <dbReference type="NCBI Taxonomy" id="688661"/>
    <lineage>
        <taxon>Eukaryota</taxon>
        <taxon>Fungi</taxon>
        <taxon>Fungi incertae sedis</taxon>
        <taxon>Mucoromycota</taxon>
        <taxon>Mucoromycotina</taxon>
        <taxon>Mucoromycetes</taxon>
        <taxon>Mucorales</taxon>
        <taxon>Lichtheimiaceae</taxon>
        <taxon>Lichtheimia</taxon>
    </lineage>
</organism>
<name>A0AAD7VA00_9FUNG</name>
<dbReference type="EMBL" id="JARTCD010000007">
    <property type="protein sequence ID" value="KAJ8661645.1"/>
    <property type="molecule type" value="Genomic_DNA"/>
</dbReference>
<sequence length="91" mass="10361">MHYDCWEELGQELVDPLLQLRRALWIPFFGTFKGHLPYELPLCLCLRCGGNGRHGASPLKLILSEEIGTAIEDPFNFWLRAKSAGTISFRV</sequence>
<evidence type="ECO:0000313" key="2">
    <source>
        <dbReference type="Proteomes" id="UP001234581"/>
    </source>
</evidence>
<proteinExistence type="predicted"/>
<gene>
    <name evidence="1" type="ORF">O0I10_002452</name>
</gene>
<protein>
    <submittedName>
        <fullName evidence="1">Uncharacterized protein</fullName>
    </submittedName>
</protein>
<evidence type="ECO:0000313" key="1">
    <source>
        <dbReference type="EMBL" id="KAJ8661645.1"/>
    </source>
</evidence>
<comment type="caution">
    <text evidence="1">The sequence shown here is derived from an EMBL/GenBank/DDBJ whole genome shotgun (WGS) entry which is preliminary data.</text>
</comment>
<dbReference type="AlphaFoldDB" id="A0AAD7VA00"/>
<dbReference type="RefSeq" id="XP_058346558.1">
    <property type="nucleotide sequence ID" value="XM_058482534.1"/>
</dbReference>
<accession>A0AAD7VA00</accession>
<keyword evidence="2" id="KW-1185">Reference proteome</keyword>
<dbReference type="GeneID" id="83209869"/>